<evidence type="ECO:0000313" key="1">
    <source>
        <dbReference type="EMBL" id="KKK48783.1"/>
    </source>
</evidence>
<proteinExistence type="predicted"/>
<dbReference type="EMBL" id="LAZR01068894">
    <property type="protein sequence ID" value="KKK48783.1"/>
    <property type="molecule type" value="Genomic_DNA"/>
</dbReference>
<comment type="caution">
    <text evidence="1">The sequence shown here is derived from an EMBL/GenBank/DDBJ whole genome shotgun (WGS) entry which is preliminary data.</text>
</comment>
<gene>
    <name evidence="1" type="ORF">LCGC14_3141660</name>
</gene>
<dbReference type="AlphaFoldDB" id="A0A0F8VWK9"/>
<accession>A0A0F8VWK9</accession>
<name>A0A0F8VWK9_9ZZZZ</name>
<protein>
    <submittedName>
        <fullName evidence="1">Uncharacterized protein</fullName>
    </submittedName>
</protein>
<sequence>MGCTPGFWRNHSTFAPGNQDDEWVGLTAGQDFDTVFGVNWFNPNRTLQVAITTPGDAQGVVLLGTLGFHVVAAQLNINSPDVDPFGLTQAQLDTIIGNVSVPPDDATVATALALIKAANEAEGSCPNS</sequence>
<organism evidence="1">
    <name type="scientific">marine sediment metagenome</name>
    <dbReference type="NCBI Taxonomy" id="412755"/>
    <lineage>
        <taxon>unclassified sequences</taxon>
        <taxon>metagenomes</taxon>
        <taxon>ecological metagenomes</taxon>
    </lineage>
</organism>
<reference evidence="1" key="1">
    <citation type="journal article" date="2015" name="Nature">
        <title>Complex archaea that bridge the gap between prokaryotes and eukaryotes.</title>
        <authorList>
            <person name="Spang A."/>
            <person name="Saw J.H."/>
            <person name="Jorgensen S.L."/>
            <person name="Zaremba-Niedzwiedzka K."/>
            <person name="Martijn J."/>
            <person name="Lind A.E."/>
            <person name="van Eijk R."/>
            <person name="Schleper C."/>
            <person name="Guy L."/>
            <person name="Ettema T.J."/>
        </authorList>
    </citation>
    <scope>NUCLEOTIDE SEQUENCE</scope>
</reference>